<dbReference type="SMART" id="SM00028">
    <property type="entry name" value="TPR"/>
    <property type="match status" value="5"/>
</dbReference>
<proteinExistence type="predicted"/>
<dbReference type="KEGG" id="clus:A9F13_22g00231"/>
<keyword evidence="1" id="KW-0677">Repeat</keyword>
<dbReference type="FunFam" id="1.25.40.1040:FF:000003">
    <property type="entry name" value="N-terminal acetyltransferase A, auxiliary subunit"/>
    <property type="match status" value="1"/>
</dbReference>
<name>A0AA91SZS8_CLALS</name>
<dbReference type="PIRSF" id="PIRSF000422">
    <property type="entry name" value="N-terminal-AcTrfase-A_aux_su"/>
    <property type="match status" value="1"/>
</dbReference>
<dbReference type="SUPFAM" id="SSF48452">
    <property type="entry name" value="TPR-like"/>
    <property type="match status" value="2"/>
</dbReference>
<sequence length="762" mass="87568">MASRNPIFANKEDANAREAIKLYENKQYKKALKLIDQNLKKNSSHAESLALKGCCNYQTGHKADAESYVLKALAKAPGNYLVNHLAGIYYRNVDNYQEAAKWFKAAVDNGSKNTPIYRDLALMQSQTRDYKNLRESRQKFLESQPGYRANWTAVAIAHHLNEDYDAAVSTLDKIEGIIKEHIQEQDRYEHSECLLYKNSIIAESGDFARALKDLEENSDEIRDRTDFLSYKAKYLVALGKRKEASLVYRQLLQRNPDNASYYNMLELALETPAQSFDLRLKLYDKLASFYPRADPPQFLPLSFLPASHPEFRKRVSNYILSQLKRGVPATFVNVKPLYKNSQKREIIASVVQEFFEHDVPSLEPTVFVWTCYFLAQHFLHVGDIASAASLIDQALEHTPVLVELYILKARITKHQVKIVEASDIMQAGRALDLQDRFINSKTAKYLFRANKVDEAIDCISLFTKLEEGAVNGLKDLHQMQANWALVESGEAYARLYKEELAKLQELSPDAANYSEVADTCDIYRGLALKRFLAILKIFKKYRSDEFDFHSYCMRRGTPRDYVETLQWEDRLHSTPIYIRAVKGLTSLYWEVWEAQQIQNEKEDPKDKKKSKNKKAKPLNIKKKSELIAKVESVKNDPDPLGSKALSDLKENPNILAELEVFSKQLCSEAKNYRFSWELSYKLYKAEAKYVLALQALRSWVSIVDPKHKKLRVVADKVLDLKHTLENDKQANPAIVKVVEKGLQNAFPDLEKGESQLLEVYCH</sequence>
<dbReference type="InterPro" id="IPR021183">
    <property type="entry name" value="NatA_aux_su"/>
</dbReference>
<comment type="caution">
    <text evidence="3">The sequence shown here is derived from an EMBL/GenBank/DDBJ whole genome shotgun (WGS) entry which is preliminary data.</text>
</comment>
<dbReference type="PANTHER" id="PTHR22767:SF2">
    <property type="entry name" value="N(ALPHA)-ACETYLTRANSFERASE 15_16, ISOFORM A"/>
    <property type="match status" value="1"/>
</dbReference>
<evidence type="ECO:0000256" key="2">
    <source>
        <dbReference type="ARBA" id="ARBA00022803"/>
    </source>
</evidence>
<accession>A0AA91SZS8</accession>
<protein>
    <submittedName>
        <fullName evidence="3">Peptide alpha-N-acetyltransferase complex subunit</fullName>
    </submittedName>
</protein>
<dbReference type="EMBL" id="LYUB02000022">
    <property type="protein sequence ID" value="OVF05484.1"/>
    <property type="molecule type" value="Genomic_DNA"/>
</dbReference>
<dbReference type="Proteomes" id="UP000195602">
    <property type="component" value="Unassembled WGS sequence"/>
</dbReference>
<dbReference type="AlphaFoldDB" id="A0AA91SZS8"/>
<dbReference type="Gene3D" id="1.25.40.1040">
    <property type="match status" value="1"/>
</dbReference>
<dbReference type="InterPro" id="IPR011990">
    <property type="entry name" value="TPR-like_helical_dom_sf"/>
</dbReference>
<organism evidence="3 4">
    <name type="scientific">Clavispora lusitaniae</name>
    <name type="common">Candida lusitaniae</name>
    <dbReference type="NCBI Taxonomy" id="36911"/>
    <lineage>
        <taxon>Eukaryota</taxon>
        <taxon>Fungi</taxon>
        <taxon>Dikarya</taxon>
        <taxon>Ascomycota</taxon>
        <taxon>Saccharomycotina</taxon>
        <taxon>Pichiomycetes</taxon>
        <taxon>Metschnikowiaceae</taxon>
        <taxon>Clavispora</taxon>
    </lineage>
</organism>
<gene>
    <name evidence="3" type="ORF">A9F13_22g00231</name>
</gene>
<dbReference type="GO" id="GO:0031415">
    <property type="term" value="C:NatA complex"/>
    <property type="evidence" value="ECO:0007669"/>
    <property type="project" value="TreeGrafter"/>
</dbReference>
<dbReference type="Pfam" id="PF13432">
    <property type="entry name" value="TPR_16"/>
    <property type="match status" value="1"/>
</dbReference>
<evidence type="ECO:0000313" key="3">
    <source>
        <dbReference type="EMBL" id="OVF05484.1"/>
    </source>
</evidence>
<evidence type="ECO:0000256" key="1">
    <source>
        <dbReference type="ARBA" id="ARBA00022737"/>
    </source>
</evidence>
<dbReference type="Gene3D" id="1.25.40.1010">
    <property type="match status" value="1"/>
</dbReference>
<evidence type="ECO:0000313" key="4">
    <source>
        <dbReference type="Proteomes" id="UP000195602"/>
    </source>
</evidence>
<dbReference type="Pfam" id="PF12569">
    <property type="entry name" value="NatA_aux_su"/>
    <property type="match status" value="2"/>
</dbReference>
<dbReference type="PANTHER" id="PTHR22767">
    <property type="entry name" value="N-TERMINAL ACETYLTRANSFERASE-RELATED"/>
    <property type="match status" value="1"/>
</dbReference>
<reference evidence="3 4" key="1">
    <citation type="submission" date="2017-04" db="EMBL/GenBank/DDBJ databases">
        <title>Draft genome of the yeast Clavispora lusitaniae type strain CBS 6936.</title>
        <authorList>
            <person name="Durrens P."/>
            <person name="Klopp C."/>
            <person name="Biteau N."/>
            <person name="Fitton-Ouhabi V."/>
            <person name="Dementhon K."/>
            <person name="Accoceberry I."/>
            <person name="Sherman D.J."/>
            <person name="Noel T."/>
        </authorList>
    </citation>
    <scope>NUCLEOTIDE SEQUENCE [LARGE SCALE GENOMIC DNA]</scope>
    <source>
        <strain evidence="3 4">CBS 6936</strain>
    </source>
</reference>
<dbReference type="InterPro" id="IPR019734">
    <property type="entry name" value="TPR_rpt"/>
</dbReference>
<keyword evidence="2" id="KW-0802">TPR repeat</keyword>